<evidence type="ECO:0008006" key="3">
    <source>
        <dbReference type="Google" id="ProtNLM"/>
    </source>
</evidence>
<dbReference type="PANTHER" id="PTHR11328:SF24">
    <property type="entry name" value="MAJOR FACILITATOR SUPERFAMILY (MFS) PROFILE DOMAIN-CONTAINING PROTEIN"/>
    <property type="match status" value="1"/>
</dbReference>
<comment type="caution">
    <text evidence="2">The sequence shown here is derived from an EMBL/GenBank/DDBJ whole genome shotgun (WGS) entry which is preliminary data.</text>
</comment>
<dbReference type="SUPFAM" id="SSF103473">
    <property type="entry name" value="MFS general substrate transporter"/>
    <property type="match status" value="1"/>
</dbReference>
<organism evidence="2">
    <name type="scientific">marine sediment metagenome</name>
    <dbReference type="NCBI Taxonomy" id="412755"/>
    <lineage>
        <taxon>unclassified sequences</taxon>
        <taxon>metagenomes</taxon>
        <taxon>ecological metagenomes</taxon>
    </lineage>
</organism>
<dbReference type="GO" id="GO:0008643">
    <property type="term" value="P:carbohydrate transport"/>
    <property type="evidence" value="ECO:0007669"/>
    <property type="project" value="InterPro"/>
</dbReference>
<keyword evidence="1" id="KW-0472">Membrane</keyword>
<accession>X1M8A9</accession>
<evidence type="ECO:0000256" key="1">
    <source>
        <dbReference type="SAM" id="Phobius"/>
    </source>
</evidence>
<gene>
    <name evidence="2" type="ORF">S06H3_22030</name>
</gene>
<dbReference type="Gene3D" id="1.20.1250.20">
    <property type="entry name" value="MFS general substrate transporter like domains"/>
    <property type="match status" value="1"/>
</dbReference>
<feature type="transmembrane region" description="Helical" evidence="1">
    <location>
        <begin position="36"/>
        <end position="63"/>
    </location>
</feature>
<keyword evidence="1" id="KW-0812">Transmembrane</keyword>
<sequence length="190" mass="21787">MSEKGSQKVSGGMRVAFSLGEVGDNVALNMFQFLVFTFYFCVVKLPVLWIVLGFVIWSIWNSINDPLIGYLSDKTRSKRGRRVPWMMAATIPLCIVVFLLFTPPINLNSDMINFIYLLVVLFIFDTAYTAFNLNYNALFSEMFIEMEDRAKTGKIRISFVMLATIFAFVLPTLIIEDLTNRYNRPDTLSQ</sequence>
<dbReference type="PANTHER" id="PTHR11328">
    <property type="entry name" value="MAJOR FACILITATOR SUPERFAMILY DOMAIN-CONTAINING PROTEIN"/>
    <property type="match status" value="1"/>
</dbReference>
<dbReference type="AlphaFoldDB" id="X1M8A9"/>
<name>X1M8A9_9ZZZZ</name>
<dbReference type="EMBL" id="BARV01011684">
    <property type="protein sequence ID" value="GAI10940.1"/>
    <property type="molecule type" value="Genomic_DNA"/>
</dbReference>
<proteinExistence type="predicted"/>
<feature type="transmembrane region" description="Helical" evidence="1">
    <location>
        <begin position="155"/>
        <end position="175"/>
    </location>
</feature>
<dbReference type="InterPro" id="IPR039672">
    <property type="entry name" value="MFS_2"/>
</dbReference>
<feature type="transmembrane region" description="Helical" evidence="1">
    <location>
        <begin position="114"/>
        <end position="135"/>
    </location>
</feature>
<dbReference type="GO" id="GO:0005886">
    <property type="term" value="C:plasma membrane"/>
    <property type="evidence" value="ECO:0007669"/>
    <property type="project" value="TreeGrafter"/>
</dbReference>
<feature type="transmembrane region" description="Helical" evidence="1">
    <location>
        <begin position="83"/>
        <end position="102"/>
    </location>
</feature>
<reference evidence="2" key="1">
    <citation type="journal article" date="2014" name="Front. Microbiol.">
        <title>High frequency of phylogenetically diverse reductive dehalogenase-homologous genes in deep subseafloor sedimentary metagenomes.</title>
        <authorList>
            <person name="Kawai M."/>
            <person name="Futagami T."/>
            <person name="Toyoda A."/>
            <person name="Takaki Y."/>
            <person name="Nishi S."/>
            <person name="Hori S."/>
            <person name="Arai W."/>
            <person name="Tsubouchi T."/>
            <person name="Morono Y."/>
            <person name="Uchiyama I."/>
            <person name="Ito T."/>
            <person name="Fujiyama A."/>
            <person name="Inagaki F."/>
            <person name="Takami H."/>
        </authorList>
    </citation>
    <scope>NUCLEOTIDE SEQUENCE</scope>
    <source>
        <strain evidence="2">Expedition CK06-06</strain>
    </source>
</reference>
<dbReference type="Pfam" id="PF13347">
    <property type="entry name" value="MFS_2"/>
    <property type="match status" value="1"/>
</dbReference>
<protein>
    <recommendedName>
        <fullName evidence="3">Major facilitator superfamily (MFS) profile domain-containing protein</fullName>
    </recommendedName>
</protein>
<keyword evidence="1" id="KW-1133">Transmembrane helix</keyword>
<dbReference type="InterPro" id="IPR036259">
    <property type="entry name" value="MFS_trans_sf"/>
</dbReference>
<feature type="non-terminal residue" evidence="2">
    <location>
        <position position="190"/>
    </location>
</feature>
<evidence type="ECO:0000313" key="2">
    <source>
        <dbReference type="EMBL" id="GAI10940.1"/>
    </source>
</evidence>
<dbReference type="GO" id="GO:0015293">
    <property type="term" value="F:symporter activity"/>
    <property type="evidence" value="ECO:0007669"/>
    <property type="project" value="InterPro"/>
</dbReference>